<feature type="transmembrane region" description="Helical" evidence="1">
    <location>
        <begin position="35"/>
        <end position="61"/>
    </location>
</feature>
<feature type="transmembrane region" description="Helical" evidence="1">
    <location>
        <begin position="104"/>
        <end position="125"/>
    </location>
</feature>
<keyword evidence="3" id="KW-1185">Reference proteome</keyword>
<keyword evidence="1" id="KW-0472">Membrane</keyword>
<dbReference type="Proteomes" id="UP000663505">
    <property type="component" value="Chromosome"/>
</dbReference>
<proteinExistence type="predicted"/>
<evidence type="ECO:0000313" key="3">
    <source>
        <dbReference type="Proteomes" id="UP000663505"/>
    </source>
</evidence>
<evidence type="ECO:0000313" key="2">
    <source>
        <dbReference type="EMBL" id="QSO46869.1"/>
    </source>
</evidence>
<name>A0A9X7VXJ2_9BACL</name>
<keyword evidence="1" id="KW-0812">Transmembrane</keyword>
<accession>A0A9X7VXJ2</accession>
<dbReference type="RefSeq" id="WP_206656230.1">
    <property type="nucleotide sequence ID" value="NZ_CP071182.1"/>
</dbReference>
<sequence>MLLWQVTLAAFIVTSIFGLYLFSGYTFRIKVYYPLVLVTCHVAAAIATTILFGILIVRLLFSYNQVHVFSVVFSVISFVLVLLTLASGLYFYFRYEARRRRTKWGLIGFHLAMAGLSFIFAISSISTVAAPKPTHTYPGTAWYKYYLRHPN</sequence>
<protein>
    <submittedName>
        <fullName evidence="2">Uncharacterized protein</fullName>
    </submittedName>
</protein>
<gene>
    <name evidence="2" type="ORF">JZ786_20935</name>
</gene>
<organism evidence="2 3">
    <name type="scientific">Alicyclobacillus mengziensis</name>
    <dbReference type="NCBI Taxonomy" id="2931921"/>
    <lineage>
        <taxon>Bacteria</taxon>
        <taxon>Bacillati</taxon>
        <taxon>Bacillota</taxon>
        <taxon>Bacilli</taxon>
        <taxon>Bacillales</taxon>
        <taxon>Alicyclobacillaceae</taxon>
        <taxon>Alicyclobacillus</taxon>
    </lineage>
</organism>
<reference evidence="2 3" key="1">
    <citation type="submission" date="2021-02" db="EMBL/GenBank/DDBJ databases">
        <title>Alicyclobacillus curvatus sp. nov. and Alicyclobacillus mengziensis sp. nov., two acidophilic bacteria isolated from acid mine drainage.</title>
        <authorList>
            <person name="Huang Y."/>
        </authorList>
    </citation>
    <scope>NUCLEOTIDE SEQUENCE [LARGE SCALE GENOMIC DNA]</scope>
    <source>
        <strain evidence="2 3">S30H14</strain>
    </source>
</reference>
<dbReference type="KEGG" id="afx:JZ786_20935"/>
<feature type="transmembrane region" description="Helical" evidence="1">
    <location>
        <begin position="6"/>
        <end position="23"/>
    </location>
</feature>
<feature type="transmembrane region" description="Helical" evidence="1">
    <location>
        <begin position="67"/>
        <end position="92"/>
    </location>
</feature>
<keyword evidence="1" id="KW-1133">Transmembrane helix</keyword>
<dbReference type="AlphaFoldDB" id="A0A9X7VXJ2"/>
<evidence type="ECO:0000256" key="1">
    <source>
        <dbReference type="SAM" id="Phobius"/>
    </source>
</evidence>
<dbReference type="EMBL" id="CP071182">
    <property type="protein sequence ID" value="QSO46869.1"/>
    <property type="molecule type" value="Genomic_DNA"/>
</dbReference>